<accession>U2DHS6</accession>
<evidence type="ECO:0000313" key="2">
    <source>
        <dbReference type="EMBL" id="ERI81032.1"/>
    </source>
</evidence>
<evidence type="ECO:0000256" key="1">
    <source>
        <dbReference type="SAM" id="MobiDB-lite"/>
    </source>
</evidence>
<organism evidence="2 3">
    <name type="scientific">Bacteroides pyogenes F0041</name>
    <dbReference type="NCBI Taxonomy" id="1321819"/>
    <lineage>
        <taxon>Bacteria</taxon>
        <taxon>Pseudomonadati</taxon>
        <taxon>Bacteroidota</taxon>
        <taxon>Bacteroidia</taxon>
        <taxon>Bacteroidales</taxon>
        <taxon>Bacteroidaceae</taxon>
        <taxon>Bacteroides</taxon>
    </lineage>
</organism>
<proteinExistence type="predicted"/>
<evidence type="ECO:0000313" key="3">
    <source>
        <dbReference type="Proteomes" id="UP000016496"/>
    </source>
</evidence>
<sequence length="77" mass="9056">MRHGSFGRHFDSACPRPAKKRMNRRSSALSFQLLPQETMRLLSFLAEVQQAGFYILPQETMRFPGPHLSFYHYLIKK</sequence>
<dbReference type="HOGENOM" id="CLU_2630835_0_0_10"/>
<dbReference type="AlphaFoldDB" id="U2DHS6"/>
<dbReference type="EMBL" id="AWSV01000175">
    <property type="protein sequence ID" value="ERI81032.1"/>
    <property type="molecule type" value="Genomic_DNA"/>
</dbReference>
<dbReference type="Proteomes" id="UP000016496">
    <property type="component" value="Unassembled WGS sequence"/>
</dbReference>
<comment type="caution">
    <text evidence="2">The sequence shown here is derived from an EMBL/GenBank/DDBJ whole genome shotgun (WGS) entry which is preliminary data.</text>
</comment>
<name>U2DHS6_9BACE</name>
<protein>
    <submittedName>
        <fullName evidence="2">Uncharacterized protein</fullName>
    </submittedName>
</protein>
<gene>
    <name evidence="2" type="ORF">HMPREF1981_03420</name>
</gene>
<feature type="region of interest" description="Disordered" evidence="1">
    <location>
        <begin position="1"/>
        <end position="22"/>
    </location>
</feature>
<reference evidence="2 3" key="1">
    <citation type="submission" date="2013-08" db="EMBL/GenBank/DDBJ databases">
        <authorList>
            <person name="Weinstock G."/>
            <person name="Sodergren E."/>
            <person name="Wylie T."/>
            <person name="Fulton L."/>
            <person name="Fulton R."/>
            <person name="Fronick C."/>
            <person name="O'Laughlin M."/>
            <person name="Godfrey J."/>
            <person name="Miner T."/>
            <person name="Herter B."/>
            <person name="Appelbaum E."/>
            <person name="Cordes M."/>
            <person name="Lek S."/>
            <person name="Wollam A."/>
            <person name="Pepin K.H."/>
            <person name="Palsikar V.B."/>
            <person name="Mitreva M."/>
            <person name="Wilson R.K."/>
        </authorList>
    </citation>
    <scope>NUCLEOTIDE SEQUENCE [LARGE SCALE GENOMIC DNA]</scope>
    <source>
        <strain evidence="2 3">F0041</strain>
    </source>
</reference>